<feature type="domain" description="M23ase beta-sheet core" evidence="3">
    <location>
        <begin position="276"/>
        <end position="372"/>
    </location>
</feature>
<keyword evidence="2" id="KW-0175">Coiled coil</keyword>
<evidence type="ECO:0000259" key="4">
    <source>
        <dbReference type="Pfam" id="PF24568"/>
    </source>
</evidence>
<evidence type="ECO:0000256" key="1">
    <source>
        <dbReference type="ARBA" id="ARBA00022729"/>
    </source>
</evidence>
<reference evidence="5 6" key="1">
    <citation type="submission" date="2020-07" db="EMBL/GenBank/DDBJ databases">
        <authorList>
            <person name="Feng H."/>
        </authorList>
    </citation>
    <scope>NUCLEOTIDE SEQUENCE [LARGE SCALE GENOMIC DNA]</scope>
    <source>
        <strain evidence="6">s-10</strain>
    </source>
</reference>
<comment type="caution">
    <text evidence="5">The sequence shown here is derived from an EMBL/GenBank/DDBJ whole genome shotgun (WGS) entry which is preliminary data.</text>
</comment>
<dbReference type="InterPro" id="IPR050570">
    <property type="entry name" value="Cell_wall_metabolism_enzyme"/>
</dbReference>
<evidence type="ECO:0000313" key="6">
    <source>
        <dbReference type="Proteomes" id="UP000535491"/>
    </source>
</evidence>
<evidence type="ECO:0000313" key="5">
    <source>
        <dbReference type="EMBL" id="MBA4495335.1"/>
    </source>
</evidence>
<dbReference type="InterPro" id="IPR011055">
    <property type="entry name" value="Dup_hybrid_motif"/>
</dbReference>
<dbReference type="Gene3D" id="2.70.70.10">
    <property type="entry name" value="Glucose Permease (Domain IIA)"/>
    <property type="match status" value="1"/>
</dbReference>
<evidence type="ECO:0000256" key="2">
    <source>
        <dbReference type="SAM" id="Coils"/>
    </source>
</evidence>
<dbReference type="SUPFAM" id="SSF51261">
    <property type="entry name" value="Duplicated hybrid motif"/>
    <property type="match status" value="1"/>
</dbReference>
<dbReference type="Gene3D" id="6.10.250.3150">
    <property type="match status" value="1"/>
</dbReference>
<dbReference type="GO" id="GO:0004222">
    <property type="term" value="F:metalloendopeptidase activity"/>
    <property type="evidence" value="ECO:0007669"/>
    <property type="project" value="TreeGrafter"/>
</dbReference>
<proteinExistence type="predicted"/>
<keyword evidence="1" id="KW-0732">Signal</keyword>
<protein>
    <submittedName>
        <fullName evidence="5">Peptidoglycan DD-metalloendopeptidase family protein</fullName>
    </submittedName>
</protein>
<dbReference type="CDD" id="cd12797">
    <property type="entry name" value="M23_peptidase"/>
    <property type="match status" value="1"/>
</dbReference>
<dbReference type="PANTHER" id="PTHR21666:SF270">
    <property type="entry name" value="MUREIN HYDROLASE ACTIVATOR ENVC"/>
    <property type="match status" value="1"/>
</dbReference>
<keyword evidence="6" id="KW-1185">Reference proteome</keyword>
<dbReference type="Pfam" id="PF24568">
    <property type="entry name" value="CC_PcsB"/>
    <property type="match status" value="1"/>
</dbReference>
<dbReference type="EMBL" id="JACEIQ010000014">
    <property type="protein sequence ID" value="MBA4495335.1"/>
    <property type="molecule type" value="Genomic_DNA"/>
</dbReference>
<feature type="coiled-coil region" evidence="2">
    <location>
        <begin position="154"/>
        <end position="234"/>
    </location>
</feature>
<gene>
    <name evidence="5" type="ORF">H1191_13575</name>
</gene>
<feature type="coiled-coil region" evidence="2">
    <location>
        <begin position="24"/>
        <end position="100"/>
    </location>
</feature>
<sequence length="377" mass="42634">MVFALFFTLLPVRFSSAEPDSSGIEQKKKEIKQRDKEILQLEKKKQLAEQDQKDALAHIEEMESRLNTFDKKVYELEQKIEKGQQELNRLEQQMSKRKEIFNNRLRTIYVKGDNFYLETLLKSSSFGDFVARLDLITIVTRADRQLMDGYQEDLGKVARAQEELKADLARLEQQKANANKIYEDLQAQLKQYQSKVASIDTSLNELEAENEKARKEVADLVEKATREARERERQKELAGGTIPSYTGGKFNWPVDGGTVTSPFGRRYHPIKKTYRTHEGIDIGAALGTPIKAAASGEVIESRPSNGYGYIIVIYHGDGLSTLYAHMYAQTVKVKKGQTVAPGQVIAAVGSNGQSTGPHLHFEVQKNSTPVDPMPYFR</sequence>
<dbReference type="Pfam" id="PF01551">
    <property type="entry name" value="Peptidase_M23"/>
    <property type="match status" value="1"/>
</dbReference>
<dbReference type="PANTHER" id="PTHR21666">
    <property type="entry name" value="PEPTIDASE-RELATED"/>
    <property type="match status" value="1"/>
</dbReference>
<dbReference type="InterPro" id="IPR016047">
    <property type="entry name" value="M23ase_b-sheet_dom"/>
</dbReference>
<accession>A0A7W2A947</accession>
<name>A0A7W2A947_9BACL</name>
<dbReference type="AlphaFoldDB" id="A0A7W2A947"/>
<dbReference type="Proteomes" id="UP000535491">
    <property type="component" value="Unassembled WGS sequence"/>
</dbReference>
<evidence type="ECO:0000259" key="3">
    <source>
        <dbReference type="Pfam" id="PF01551"/>
    </source>
</evidence>
<organism evidence="5 6">
    <name type="scientific">Paenactinomyces guangxiensis</name>
    <dbReference type="NCBI Taxonomy" id="1490290"/>
    <lineage>
        <taxon>Bacteria</taxon>
        <taxon>Bacillati</taxon>
        <taxon>Bacillota</taxon>
        <taxon>Bacilli</taxon>
        <taxon>Bacillales</taxon>
        <taxon>Thermoactinomycetaceae</taxon>
        <taxon>Paenactinomyces</taxon>
    </lineage>
</organism>
<feature type="domain" description="Peptidoglycan hydrolase PcsB coiled-coil" evidence="4">
    <location>
        <begin position="89"/>
        <end position="158"/>
    </location>
</feature>
<dbReference type="InterPro" id="IPR057309">
    <property type="entry name" value="PcsB_CC"/>
</dbReference>